<dbReference type="PRINTS" id="PR00035">
    <property type="entry name" value="HTHGNTR"/>
</dbReference>
<name>A0A159Z1S1_9RHOB</name>
<keyword evidence="2" id="KW-0238">DNA-binding</keyword>
<dbReference type="SUPFAM" id="SSF46785">
    <property type="entry name" value="Winged helix' DNA-binding domain"/>
    <property type="match status" value="1"/>
</dbReference>
<dbReference type="STRING" id="1335048.AKL17_1639"/>
<dbReference type="Pfam" id="PF07729">
    <property type="entry name" value="FCD"/>
    <property type="match status" value="1"/>
</dbReference>
<dbReference type="SMART" id="SM00345">
    <property type="entry name" value="HTH_GNTR"/>
    <property type="match status" value="1"/>
</dbReference>
<dbReference type="SUPFAM" id="SSF48008">
    <property type="entry name" value="GntR ligand-binding domain-like"/>
    <property type="match status" value="1"/>
</dbReference>
<keyword evidence="3" id="KW-0804">Transcription</keyword>
<dbReference type="InterPro" id="IPR011711">
    <property type="entry name" value="GntR_C"/>
</dbReference>
<dbReference type="GO" id="GO:0003677">
    <property type="term" value="F:DNA binding"/>
    <property type="evidence" value="ECO:0007669"/>
    <property type="project" value="UniProtKB-KW"/>
</dbReference>
<evidence type="ECO:0000313" key="6">
    <source>
        <dbReference type="Proteomes" id="UP000076128"/>
    </source>
</evidence>
<dbReference type="GO" id="GO:0003700">
    <property type="term" value="F:DNA-binding transcription factor activity"/>
    <property type="evidence" value="ECO:0007669"/>
    <property type="project" value="InterPro"/>
</dbReference>
<dbReference type="InterPro" id="IPR008920">
    <property type="entry name" value="TF_FadR/GntR_C"/>
</dbReference>
<dbReference type="PANTHER" id="PTHR43537:SF45">
    <property type="entry name" value="GNTR FAMILY REGULATORY PROTEIN"/>
    <property type="match status" value="1"/>
</dbReference>
<dbReference type="AlphaFoldDB" id="A0A159Z1S1"/>
<gene>
    <name evidence="5" type="ORF">AKL17_1639</name>
</gene>
<dbReference type="PATRIC" id="fig|1335048.3.peg.1704"/>
<organism evidence="5 6">
    <name type="scientific">Frigidibacter mobilis</name>
    <dbReference type="NCBI Taxonomy" id="1335048"/>
    <lineage>
        <taxon>Bacteria</taxon>
        <taxon>Pseudomonadati</taxon>
        <taxon>Pseudomonadota</taxon>
        <taxon>Alphaproteobacteria</taxon>
        <taxon>Rhodobacterales</taxon>
        <taxon>Paracoccaceae</taxon>
        <taxon>Frigidibacter</taxon>
    </lineage>
</organism>
<evidence type="ECO:0000256" key="1">
    <source>
        <dbReference type="ARBA" id="ARBA00023015"/>
    </source>
</evidence>
<accession>A0A159Z1S1</accession>
<dbReference type="CDD" id="cd07377">
    <property type="entry name" value="WHTH_GntR"/>
    <property type="match status" value="1"/>
</dbReference>
<dbReference type="Proteomes" id="UP000076128">
    <property type="component" value="Chromosome"/>
</dbReference>
<protein>
    <submittedName>
        <fullName evidence="5">GntR family transcriptional regulator</fullName>
    </submittedName>
</protein>
<evidence type="ECO:0000256" key="3">
    <source>
        <dbReference type="ARBA" id="ARBA00023163"/>
    </source>
</evidence>
<dbReference type="SMART" id="SM00895">
    <property type="entry name" value="FCD"/>
    <property type="match status" value="1"/>
</dbReference>
<evidence type="ECO:0000313" key="5">
    <source>
        <dbReference type="EMBL" id="AMY68891.1"/>
    </source>
</evidence>
<evidence type="ECO:0000256" key="2">
    <source>
        <dbReference type="ARBA" id="ARBA00023125"/>
    </source>
</evidence>
<feature type="domain" description="HTH gntR-type" evidence="4">
    <location>
        <begin position="30"/>
        <end position="97"/>
    </location>
</feature>
<keyword evidence="6" id="KW-1185">Reference proteome</keyword>
<dbReference type="Pfam" id="PF00392">
    <property type="entry name" value="GntR"/>
    <property type="match status" value="1"/>
</dbReference>
<dbReference type="RefSeq" id="WP_207209542.1">
    <property type="nucleotide sequence ID" value="NZ_CP012661.1"/>
</dbReference>
<dbReference type="Gene3D" id="1.20.120.530">
    <property type="entry name" value="GntR ligand-binding domain-like"/>
    <property type="match status" value="1"/>
</dbReference>
<proteinExistence type="predicted"/>
<reference evidence="5 6" key="1">
    <citation type="submission" date="2015-09" db="EMBL/GenBank/DDBJ databases">
        <title>Complete genome sequence of Defluviimonas alba cai42t isolated from an oilfield in Xinjiang.</title>
        <authorList>
            <person name="Geng S."/>
            <person name="Pan X."/>
            <person name="Wu X."/>
        </authorList>
    </citation>
    <scope>NUCLEOTIDE SEQUENCE [LARGE SCALE GENOMIC DNA]</scope>
    <source>
        <strain evidence="6">cai42</strain>
    </source>
</reference>
<keyword evidence="1" id="KW-0805">Transcription regulation</keyword>
<dbReference type="EMBL" id="CP012661">
    <property type="protein sequence ID" value="AMY68891.1"/>
    <property type="molecule type" value="Genomic_DNA"/>
</dbReference>
<sequence>MTPVADSVRGNMPRIDPRSDLIKAASQRAEPATLTALTRIRELIVTGQIRAGARLTAETIAKELGISRTPVRSALAVLTAEGLVSYSVNRGYMVRDISLRDILDAIDARAVLESRASGLSVDYGWTADELDRLEVTVQVGANIIGAGAWSEDVERRWYEANRGFHSLIVAVSRNAAIRNAIRMTLIYPVFGDMARLCPVVAAHVPPRHRVVPPHPPKHVVESQADHEAILDAIAVDDAPLVERLMLSHVMKSKDRLGALAVRR</sequence>
<evidence type="ECO:0000259" key="4">
    <source>
        <dbReference type="PROSITE" id="PS50949"/>
    </source>
</evidence>
<dbReference type="KEGG" id="daa:AKL17_1639"/>
<dbReference type="Gene3D" id="1.10.10.10">
    <property type="entry name" value="Winged helix-like DNA-binding domain superfamily/Winged helix DNA-binding domain"/>
    <property type="match status" value="1"/>
</dbReference>
<dbReference type="InterPro" id="IPR000524">
    <property type="entry name" value="Tscrpt_reg_HTH_GntR"/>
</dbReference>
<dbReference type="InterPro" id="IPR036388">
    <property type="entry name" value="WH-like_DNA-bd_sf"/>
</dbReference>
<dbReference type="InterPro" id="IPR036390">
    <property type="entry name" value="WH_DNA-bd_sf"/>
</dbReference>
<dbReference type="PANTHER" id="PTHR43537">
    <property type="entry name" value="TRANSCRIPTIONAL REGULATOR, GNTR FAMILY"/>
    <property type="match status" value="1"/>
</dbReference>
<dbReference type="PROSITE" id="PS50949">
    <property type="entry name" value="HTH_GNTR"/>
    <property type="match status" value="1"/>
</dbReference>